<name>A0A327RU67_9FLAO</name>
<keyword evidence="2" id="KW-1185">Reference proteome</keyword>
<evidence type="ECO:0008006" key="3">
    <source>
        <dbReference type="Google" id="ProtNLM"/>
    </source>
</evidence>
<gene>
    <name evidence="1" type="ORF">LY08_00978</name>
</gene>
<accession>A0A327RU67</accession>
<sequence length="197" mass="22553">MSAILLKKLNFTKPTLVLVLIQIEKKQSKFYNMKRILSVVSVVVLLLTSCTGPEGPPGYDGVDGGLIVSSAFEIEIDFNANNNYQFIEPYGFYIYPSDVTLVYILWETDNGQDIWRLLPQNVFFDDNTVLTYNFDFTQDDVRFFLDGTTDLDTLGSEWTQNQVFRVVVVPADNVGRIDYSDINNVMQQLNITTFEKR</sequence>
<comment type="caution">
    <text evidence="1">The sequence shown here is derived from an EMBL/GenBank/DDBJ whole genome shotgun (WGS) entry which is preliminary data.</text>
</comment>
<proteinExistence type="predicted"/>
<reference evidence="1 2" key="1">
    <citation type="submission" date="2018-06" db="EMBL/GenBank/DDBJ databases">
        <title>Genomic Encyclopedia of Archaeal and Bacterial Type Strains, Phase II (KMG-II): from individual species to whole genera.</title>
        <authorList>
            <person name="Goeker M."/>
        </authorList>
    </citation>
    <scope>NUCLEOTIDE SEQUENCE [LARGE SCALE GENOMIC DNA]</scope>
    <source>
        <strain evidence="1 2">DSM 24464</strain>
    </source>
</reference>
<evidence type="ECO:0000313" key="2">
    <source>
        <dbReference type="Proteomes" id="UP000248703"/>
    </source>
</evidence>
<dbReference type="Proteomes" id="UP000248703">
    <property type="component" value="Unassembled WGS sequence"/>
</dbReference>
<dbReference type="AlphaFoldDB" id="A0A327RU67"/>
<organism evidence="1 2">
    <name type="scientific">Olleya aquimaris</name>
    <dbReference type="NCBI Taxonomy" id="639310"/>
    <lineage>
        <taxon>Bacteria</taxon>
        <taxon>Pseudomonadati</taxon>
        <taxon>Bacteroidota</taxon>
        <taxon>Flavobacteriia</taxon>
        <taxon>Flavobacteriales</taxon>
        <taxon>Flavobacteriaceae</taxon>
    </lineage>
</organism>
<protein>
    <recommendedName>
        <fullName evidence="3">Dihydrolipoamide dehydrogenase</fullName>
    </recommendedName>
</protein>
<dbReference type="EMBL" id="QLLO01000002">
    <property type="protein sequence ID" value="RAJ17197.1"/>
    <property type="molecule type" value="Genomic_DNA"/>
</dbReference>
<evidence type="ECO:0000313" key="1">
    <source>
        <dbReference type="EMBL" id="RAJ17197.1"/>
    </source>
</evidence>